<evidence type="ECO:0000313" key="3">
    <source>
        <dbReference type="EMBL" id="NEU69058.1"/>
    </source>
</evidence>
<dbReference type="PANTHER" id="PTHR28008">
    <property type="entry name" value="DOMAIN PROTEIN, PUTATIVE (AFU_ORTHOLOGUE AFUA_3G10980)-RELATED"/>
    <property type="match status" value="1"/>
</dbReference>
<evidence type="ECO:0000313" key="4">
    <source>
        <dbReference type="Proteomes" id="UP000477386"/>
    </source>
</evidence>
<organism evidence="3 4">
    <name type="scientific">Spirosoma agri</name>
    <dbReference type="NCBI Taxonomy" id="1987381"/>
    <lineage>
        <taxon>Bacteria</taxon>
        <taxon>Pseudomonadati</taxon>
        <taxon>Bacteroidota</taxon>
        <taxon>Cytophagia</taxon>
        <taxon>Cytophagales</taxon>
        <taxon>Cytophagaceae</taxon>
        <taxon>Spirosoma</taxon>
    </lineage>
</organism>
<accession>A0A6M0ILA5</accession>
<keyword evidence="4" id="KW-1185">Reference proteome</keyword>
<dbReference type="Pfam" id="PF04892">
    <property type="entry name" value="VanZ"/>
    <property type="match status" value="1"/>
</dbReference>
<feature type="domain" description="VanZ-like" evidence="2">
    <location>
        <begin position="25"/>
        <end position="95"/>
    </location>
</feature>
<sequence>MVIILIGCLTPHDEIPDVLTGWDDKFQHLAIFAGFGFLWREADFEVVPVLIAGLLFGGLIEILQYVLPINRSGDWLDLAADFAGTIVGVVLALVWSRLYPDRRF</sequence>
<dbReference type="PANTHER" id="PTHR28008:SF1">
    <property type="entry name" value="DOMAIN PROTEIN, PUTATIVE (AFU_ORTHOLOGUE AFUA_3G10980)-RELATED"/>
    <property type="match status" value="1"/>
</dbReference>
<protein>
    <submittedName>
        <fullName evidence="3">VanZ family protein</fullName>
    </submittedName>
</protein>
<feature type="transmembrane region" description="Helical" evidence="1">
    <location>
        <begin position="46"/>
        <end position="66"/>
    </location>
</feature>
<dbReference type="Proteomes" id="UP000477386">
    <property type="component" value="Unassembled WGS sequence"/>
</dbReference>
<feature type="transmembrane region" description="Helical" evidence="1">
    <location>
        <begin position="78"/>
        <end position="98"/>
    </location>
</feature>
<name>A0A6M0ILA5_9BACT</name>
<dbReference type="InterPro" id="IPR006976">
    <property type="entry name" value="VanZ-like"/>
</dbReference>
<keyword evidence="1" id="KW-1133">Transmembrane helix</keyword>
<proteinExistence type="predicted"/>
<evidence type="ECO:0000259" key="2">
    <source>
        <dbReference type="Pfam" id="PF04892"/>
    </source>
</evidence>
<reference evidence="3 4" key="1">
    <citation type="submission" date="2020-02" db="EMBL/GenBank/DDBJ databases">
        <title>Draft genome sequence of two Spirosoma agri KCTC 52727 and Spirosoma terrae KCTC 52035.</title>
        <authorList>
            <person name="Rojas J."/>
            <person name="Ambika Manirajan B."/>
            <person name="Ratering S."/>
            <person name="Suarez C."/>
            <person name="Schnell S."/>
        </authorList>
    </citation>
    <scope>NUCLEOTIDE SEQUENCE [LARGE SCALE GENOMIC DNA]</scope>
    <source>
        <strain evidence="3 4">KCTC 52727</strain>
    </source>
</reference>
<evidence type="ECO:0000256" key="1">
    <source>
        <dbReference type="SAM" id="Phobius"/>
    </source>
</evidence>
<keyword evidence="1" id="KW-0812">Transmembrane</keyword>
<dbReference type="EMBL" id="JAAGNZ010000002">
    <property type="protein sequence ID" value="NEU69058.1"/>
    <property type="molecule type" value="Genomic_DNA"/>
</dbReference>
<keyword evidence="1" id="KW-0472">Membrane</keyword>
<comment type="caution">
    <text evidence="3">The sequence shown here is derived from an EMBL/GenBank/DDBJ whole genome shotgun (WGS) entry which is preliminary data.</text>
</comment>
<gene>
    <name evidence="3" type="ORF">GK091_19390</name>
</gene>
<dbReference type="AlphaFoldDB" id="A0A6M0ILA5"/>